<dbReference type="AlphaFoldDB" id="A0A1W6MXB7"/>
<feature type="domain" description="Terminase large subunit gp17-like C-terminal" evidence="2">
    <location>
        <begin position="277"/>
        <end position="426"/>
    </location>
</feature>
<dbReference type="Proteomes" id="UP000193978">
    <property type="component" value="Chromosome"/>
</dbReference>
<dbReference type="Pfam" id="PF17289">
    <property type="entry name" value="Terminase_6C"/>
    <property type="match status" value="1"/>
</dbReference>
<protein>
    <submittedName>
        <fullName evidence="3">ATP-binding protein</fullName>
    </submittedName>
</protein>
<dbReference type="EMBL" id="CP019948">
    <property type="protein sequence ID" value="ARN82186.1"/>
    <property type="molecule type" value="Genomic_DNA"/>
</dbReference>
<evidence type="ECO:0000313" key="3">
    <source>
        <dbReference type="EMBL" id="ARN82186.1"/>
    </source>
</evidence>
<dbReference type="Gene3D" id="3.30.420.240">
    <property type="match status" value="1"/>
</dbReference>
<name>A0A1W6MXB7_9HYPH</name>
<proteinExistence type="predicted"/>
<dbReference type="GO" id="GO:0005524">
    <property type="term" value="F:ATP binding"/>
    <property type="evidence" value="ECO:0007669"/>
    <property type="project" value="UniProtKB-KW"/>
</dbReference>
<dbReference type="Pfam" id="PF03237">
    <property type="entry name" value="Terminase_6N"/>
    <property type="match status" value="1"/>
</dbReference>
<dbReference type="STRING" id="655015.B1812_15055"/>
<evidence type="ECO:0000313" key="4">
    <source>
        <dbReference type="Proteomes" id="UP000193978"/>
    </source>
</evidence>
<keyword evidence="3" id="KW-0067">ATP-binding</keyword>
<evidence type="ECO:0000256" key="1">
    <source>
        <dbReference type="ARBA" id="ARBA00022612"/>
    </source>
</evidence>
<dbReference type="InterPro" id="IPR027417">
    <property type="entry name" value="P-loop_NTPase"/>
</dbReference>
<dbReference type="Gene3D" id="3.40.50.300">
    <property type="entry name" value="P-loop containing nucleotide triphosphate hydrolases"/>
    <property type="match status" value="1"/>
</dbReference>
<accession>A0A1W6MXB7</accession>
<dbReference type="InterPro" id="IPR035421">
    <property type="entry name" value="Terminase_6C"/>
</dbReference>
<dbReference type="KEGG" id="mbry:B1812_15055"/>
<reference evidence="3 4" key="1">
    <citation type="submission" date="2017-02" db="EMBL/GenBank/DDBJ databases">
        <authorList>
            <person name="Peterson S.W."/>
        </authorList>
    </citation>
    <scope>NUCLEOTIDE SEQUENCE [LARGE SCALE GENOMIC DNA]</scope>
    <source>
        <strain evidence="3 4">S285</strain>
    </source>
</reference>
<organism evidence="3 4">
    <name type="scientific">Methylocystis bryophila</name>
    <dbReference type="NCBI Taxonomy" id="655015"/>
    <lineage>
        <taxon>Bacteria</taxon>
        <taxon>Pseudomonadati</taxon>
        <taxon>Pseudomonadota</taxon>
        <taxon>Alphaproteobacteria</taxon>
        <taxon>Hyphomicrobiales</taxon>
        <taxon>Methylocystaceae</taxon>
        <taxon>Methylocystis</taxon>
    </lineage>
</organism>
<evidence type="ECO:0000259" key="2">
    <source>
        <dbReference type="Pfam" id="PF17289"/>
    </source>
</evidence>
<keyword evidence="3" id="KW-0547">Nucleotide-binding</keyword>
<gene>
    <name evidence="3" type="ORF">B1812_15055</name>
</gene>
<keyword evidence="1" id="KW-1188">Viral release from host cell</keyword>
<keyword evidence="4" id="KW-1185">Reference proteome</keyword>
<sequence length="451" mass="49946">MTPRQSPPPVIRASDLARLPQEARAEFIARLSPEEAALLPYLWEFWARPEQLPPAGDWVYWLPLGGRGCGKTRTGAETVRRWIKTHAHVNIIGATADDVRDVMVEGESGILNICPQDERPKFVAARNRLDWPNGAKTLLFSAESPERLRGKQHAKLWCDELAAWRYPEAWDQAVFGLRLGDKPQAVITTTPRPTKLMRELLESPLTFTTKSATYANLANLPEAFAHKILRAYEGTRLGRQELEAELLLDTPGALWTRAMIEAAYRPAPPKLTRIVVAIDPPASSSERADECGIVVAGLSAEKEICVLADLTSQGDTPLRWAERAISAARRYEADAIVAEVNNGGEMVEAVIRQVDADIRVKSVRASRGKFTRAEPVAALYEQGRARHIGVFAKLEDQMCLMTPDFDRASAGFSPDRVDALVWAVSELVFAPADGSAIIDFYRRLASETKTT</sequence>